<dbReference type="Pfam" id="PF24819">
    <property type="entry name" value="DUF7710"/>
    <property type="match status" value="1"/>
</dbReference>
<gene>
    <name evidence="2" type="ORF">RD2015_3274</name>
</gene>
<evidence type="ECO:0000313" key="2">
    <source>
        <dbReference type="EMBL" id="ALV07732.1"/>
    </source>
</evidence>
<protein>
    <recommendedName>
        <fullName evidence="1">DUF7710 domain-containing protein</fullName>
    </recommendedName>
</protein>
<dbReference type="OrthoDB" id="72025at2"/>
<evidence type="ECO:0000259" key="1">
    <source>
        <dbReference type="Pfam" id="PF24819"/>
    </source>
</evidence>
<dbReference type="EMBL" id="CP013729">
    <property type="protein sequence ID" value="ALV07732.1"/>
    <property type="molecule type" value="Genomic_DNA"/>
</dbReference>
<keyword evidence="3" id="KW-1185">Reference proteome</keyword>
<accession>A0A0U3N0M6</accession>
<evidence type="ECO:0000313" key="3">
    <source>
        <dbReference type="Proteomes" id="UP000060699"/>
    </source>
</evidence>
<name>A0A0U3N0M6_9BURK</name>
<sequence length="96" mass="10720">MLPSSTVWVFTGRRGPFPGGIFSAVDRAETWIRQHRLTGTLTAYPLDQGCFDWAEAAGCTGLSRDKLALKRQEPDFIGSFTTAAQEHFHYDNGERV</sequence>
<dbReference type="STRING" id="76731.RD2015_3274"/>
<organism evidence="2 3">
    <name type="scientific">Roseateles depolymerans</name>
    <dbReference type="NCBI Taxonomy" id="76731"/>
    <lineage>
        <taxon>Bacteria</taxon>
        <taxon>Pseudomonadati</taxon>
        <taxon>Pseudomonadota</taxon>
        <taxon>Betaproteobacteria</taxon>
        <taxon>Burkholderiales</taxon>
        <taxon>Sphaerotilaceae</taxon>
        <taxon>Roseateles</taxon>
    </lineage>
</organism>
<dbReference type="AlphaFoldDB" id="A0A0U3N0M6"/>
<dbReference type="Proteomes" id="UP000060699">
    <property type="component" value="Chromosome"/>
</dbReference>
<dbReference type="InterPro" id="IPR056127">
    <property type="entry name" value="DUF7710"/>
</dbReference>
<proteinExistence type="predicted"/>
<feature type="domain" description="DUF7710" evidence="1">
    <location>
        <begin position="7"/>
        <end position="95"/>
    </location>
</feature>
<dbReference type="RefSeq" id="WP_058935796.1">
    <property type="nucleotide sequence ID" value="NZ_CP013729.1"/>
</dbReference>
<reference evidence="2 3" key="1">
    <citation type="submission" date="2015-12" db="EMBL/GenBank/DDBJ databases">
        <title>Complete genome of Roseateles depolymerans KCTC 42856.</title>
        <authorList>
            <person name="Kim K.M."/>
        </authorList>
    </citation>
    <scope>NUCLEOTIDE SEQUENCE [LARGE SCALE GENOMIC DNA]</scope>
    <source>
        <strain evidence="2 3">KCTC 42856</strain>
    </source>
</reference>
<dbReference type="KEGG" id="rdp:RD2015_3274"/>